<dbReference type="CDD" id="cd15482">
    <property type="entry name" value="Sialidase_non-viral"/>
    <property type="match status" value="1"/>
</dbReference>
<dbReference type="Gene3D" id="2.120.10.10">
    <property type="match status" value="2"/>
</dbReference>
<feature type="signal peptide" evidence="1">
    <location>
        <begin position="1"/>
        <end position="26"/>
    </location>
</feature>
<evidence type="ECO:0000313" key="3">
    <source>
        <dbReference type="Proteomes" id="UP001459204"/>
    </source>
</evidence>
<protein>
    <recommendedName>
        <fullName evidence="4">BNR repeat-like domain-containing protein</fullName>
    </recommendedName>
</protein>
<accession>A0ABU9J0T8</accession>
<comment type="caution">
    <text evidence="2">The sequence shown here is derived from an EMBL/GenBank/DDBJ whole genome shotgun (WGS) entry which is preliminary data.</text>
</comment>
<name>A0ABU9J0T8_9GAMM</name>
<keyword evidence="1" id="KW-0732">Signal</keyword>
<organism evidence="2 3">
    <name type="scientific">Pseudoxanthomonas putridarboris</name>
    <dbReference type="NCBI Taxonomy" id="752605"/>
    <lineage>
        <taxon>Bacteria</taxon>
        <taxon>Pseudomonadati</taxon>
        <taxon>Pseudomonadota</taxon>
        <taxon>Gammaproteobacteria</taxon>
        <taxon>Lysobacterales</taxon>
        <taxon>Lysobacteraceae</taxon>
        <taxon>Pseudoxanthomonas</taxon>
    </lineage>
</organism>
<proteinExistence type="predicted"/>
<evidence type="ECO:0008006" key="4">
    <source>
        <dbReference type="Google" id="ProtNLM"/>
    </source>
</evidence>
<dbReference type="RefSeq" id="WP_341726040.1">
    <property type="nucleotide sequence ID" value="NZ_JBBWWT010000004.1"/>
</dbReference>
<feature type="chain" id="PRO_5045766678" description="BNR repeat-like domain-containing protein" evidence="1">
    <location>
        <begin position="27"/>
        <end position="435"/>
    </location>
</feature>
<dbReference type="EMBL" id="JBBWWT010000004">
    <property type="protein sequence ID" value="MEL1264854.1"/>
    <property type="molecule type" value="Genomic_DNA"/>
</dbReference>
<dbReference type="Proteomes" id="UP001459204">
    <property type="component" value="Unassembled WGS sequence"/>
</dbReference>
<evidence type="ECO:0000313" key="2">
    <source>
        <dbReference type="EMBL" id="MEL1264854.1"/>
    </source>
</evidence>
<dbReference type="PROSITE" id="PS51257">
    <property type="entry name" value="PROKAR_LIPOPROTEIN"/>
    <property type="match status" value="1"/>
</dbReference>
<gene>
    <name evidence="2" type="ORF">AAD027_10810</name>
</gene>
<keyword evidence="3" id="KW-1185">Reference proteome</keyword>
<dbReference type="SUPFAM" id="SSF50939">
    <property type="entry name" value="Sialidases"/>
    <property type="match status" value="1"/>
</dbReference>
<reference evidence="2 3" key="1">
    <citation type="submission" date="2024-04" db="EMBL/GenBank/DDBJ databases">
        <title>Draft genome sequence of Pseudoxanthomonas putridarboris WD12.</title>
        <authorList>
            <person name="Oh J."/>
        </authorList>
    </citation>
    <scope>NUCLEOTIDE SEQUENCE [LARGE SCALE GENOMIC DNA]</scope>
    <source>
        <strain evidence="2 3">WD12</strain>
    </source>
</reference>
<evidence type="ECO:0000256" key="1">
    <source>
        <dbReference type="SAM" id="SignalP"/>
    </source>
</evidence>
<dbReference type="InterPro" id="IPR036278">
    <property type="entry name" value="Sialidase_sf"/>
</dbReference>
<sequence length="435" mass="46311">MTAQARGRWSGAIVLGVALAMLAACGAPTAESARENEAPAVAKPAVHPWTLPVGAGSAQPDLAVSPDGGLLLSWVEPVGEGRHRLRLGRTSPLGEGNAWDAPLTIAEGDDWFLNWADTPHVYALQDGSLWAHWLRSTGPGRMDYGIDLVRSGDGGATWTAPRLVHPAGTRGDHGFVTFWPQARDRLGIAWLDSRQKAAVGGHEGHDDGHGHGGGAAMMLRAAVHDPQAAQQGEWPLDASTCDCCTTSSAMTERGAVVVYRGRTQDEIRDTRIVRFDGMAWTAPRDVHADGWRIAGCPVNGPVVVAEGGTVWAAWYTEASGEPEVRAARSDDAGDTFQPPVTLAKGTQVLGRLSLALGGERLLAAWLEQAEDDSQRLVLGRYDLHWSEPERIEVATVAARGRASGMPRLAWAGDAAWLAWTDVADGKPLVRGATVR</sequence>